<dbReference type="RefSeq" id="WP_076445700.1">
    <property type="nucleotide sequence ID" value="NZ_FTOQ01000002.1"/>
</dbReference>
<sequence>MTHAAQFRAGLLDARLPVPPGLTDGQGRPAGRRYAVYRNNVAVTLTEAIITGFPAIASLLGADNMQRVAGAFIRQEQPRTPILSQYGAGFPAFLAEQDQLSHLPYLADVARIDLAMRLSYHAADHTPLNPAILAQPDEATLMATRLSRAPSLETVSSRWPACSIWRYAMGRTADKPAGEAEDVAILRAEFDPVPVVLPTGGQRFLDALRADATLGDAIAAAGDGFDVAATLTLLLSHNALATPQPKG</sequence>
<dbReference type="Proteomes" id="UP000186684">
    <property type="component" value="Unassembled WGS sequence"/>
</dbReference>
<keyword evidence="3" id="KW-1185">Reference proteome</keyword>
<feature type="domain" description="Putative DNA-binding" evidence="1">
    <location>
        <begin position="5"/>
        <end position="94"/>
    </location>
</feature>
<gene>
    <name evidence="2" type="ORF">SAMN05421759_102321</name>
</gene>
<dbReference type="Pfam" id="PF09836">
    <property type="entry name" value="DUF2063"/>
    <property type="match status" value="1"/>
</dbReference>
<dbReference type="EMBL" id="FTOQ01000002">
    <property type="protein sequence ID" value="SIS68117.1"/>
    <property type="molecule type" value="Genomic_DNA"/>
</dbReference>
<dbReference type="OrthoDB" id="4146344at2"/>
<evidence type="ECO:0000313" key="2">
    <source>
        <dbReference type="EMBL" id="SIS68117.1"/>
    </source>
</evidence>
<dbReference type="InterPro" id="IPR018640">
    <property type="entry name" value="DUF2063"/>
</dbReference>
<reference evidence="3" key="1">
    <citation type="submission" date="2017-01" db="EMBL/GenBank/DDBJ databases">
        <authorList>
            <person name="Varghese N."/>
            <person name="Submissions S."/>
        </authorList>
    </citation>
    <scope>NUCLEOTIDE SEQUENCE [LARGE SCALE GENOMIC DNA]</scope>
    <source>
        <strain evidence="3">DSM 29430</strain>
    </source>
</reference>
<dbReference type="Gene3D" id="1.10.150.690">
    <property type="entry name" value="DUF2063"/>
    <property type="match status" value="1"/>
</dbReference>
<accession>A0A1N7L2V6</accession>
<evidence type="ECO:0000259" key="1">
    <source>
        <dbReference type="Pfam" id="PF09836"/>
    </source>
</evidence>
<dbReference type="STRING" id="633194.SAMN05421759_102321"/>
<evidence type="ECO:0000313" key="3">
    <source>
        <dbReference type="Proteomes" id="UP000186684"/>
    </source>
</evidence>
<protein>
    <recommendedName>
        <fullName evidence="1">Putative DNA-binding domain-containing protein</fullName>
    </recommendedName>
</protein>
<organism evidence="2 3">
    <name type="scientific">Roseivivax lentus</name>
    <dbReference type="NCBI Taxonomy" id="633194"/>
    <lineage>
        <taxon>Bacteria</taxon>
        <taxon>Pseudomonadati</taxon>
        <taxon>Pseudomonadota</taxon>
        <taxon>Alphaproteobacteria</taxon>
        <taxon>Rhodobacterales</taxon>
        <taxon>Roseobacteraceae</taxon>
        <taxon>Roseivivax</taxon>
    </lineage>
</organism>
<name>A0A1N7L2V6_9RHOB</name>
<dbReference type="InterPro" id="IPR044922">
    <property type="entry name" value="DUF2063_N_sf"/>
</dbReference>
<dbReference type="AlphaFoldDB" id="A0A1N7L2V6"/>
<proteinExistence type="predicted"/>